<evidence type="ECO:0000313" key="1">
    <source>
        <dbReference type="EMBL" id="TVY54173.1"/>
    </source>
</evidence>
<sequence>MPWLQRTSIKDCLEGLDKEQIQALFSLPKDADSEPELFLILEVMDEILSEAHSWCFDGPECMLTWPRQLALSRFHTATTGKARGFEPKKEPETVKINRQYWKQFLIYYYRVVHGSGHFTTSDKSQRTPADSVQLTDKQANAWAEVIKGVQTQGREVLRDSLSVFYMAVICHEFGGSRYSSPLLSFCAMHSVRPFTKTWKEPGNYNSFLSGLIWVVQLLIFYTSVSLEKAGYKNILDLIKAYCERFLRPETETLISEILGWRLLLFIVFKEVVGSH</sequence>
<name>A0A8T9BQV6_9HELO</name>
<proteinExistence type="predicted"/>
<evidence type="ECO:0000313" key="2">
    <source>
        <dbReference type="Proteomes" id="UP000469558"/>
    </source>
</evidence>
<protein>
    <submittedName>
        <fullName evidence="1">Uncharacterized protein</fullName>
    </submittedName>
</protein>
<reference evidence="1 2" key="1">
    <citation type="submission" date="2018-05" db="EMBL/GenBank/DDBJ databases">
        <title>Genome sequencing and assembly of the regulated plant pathogen Lachnellula willkommii and related sister species for the development of diagnostic species identification markers.</title>
        <authorList>
            <person name="Giroux E."/>
            <person name="Bilodeau G."/>
        </authorList>
    </citation>
    <scope>NUCLEOTIDE SEQUENCE [LARGE SCALE GENOMIC DNA]</scope>
    <source>
        <strain evidence="1 2">CBS 268.59</strain>
    </source>
</reference>
<dbReference type="AlphaFoldDB" id="A0A8T9BQV6"/>
<dbReference type="EMBL" id="QGMK01003114">
    <property type="protein sequence ID" value="TVY54173.1"/>
    <property type="molecule type" value="Genomic_DNA"/>
</dbReference>
<dbReference type="OrthoDB" id="3547906at2759"/>
<accession>A0A8T9BQV6</accession>
<gene>
    <name evidence="1" type="ORF">LSUE1_G010232</name>
</gene>
<dbReference type="Proteomes" id="UP000469558">
    <property type="component" value="Unassembled WGS sequence"/>
</dbReference>
<comment type="caution">
    <text evidence="1">The sequence shown here is derived from an EMBL/GenBank/DDBJ whole genome shotgun (WGS) entry which is preliminary data.</text>
</comment>
<organism evidence="1 2">
    <name type="scientific">Lachnellula suecica</name>
    <dbReference type="NCBI Taxonomy" id="602035"/>
    <lineage>
        <taxon>Eukaryota</taxon>
        <taxon>Fungi</taxon>
        <taxon>Dikarya</taxon>
        <taxon>Ascomycota</taxon>
        <taxon>Pezizomycotina</taxon>
        <taxon>Leotiomycetes</taxon>
        <taxon>Helotiales</taxon>
        <taxon>Lachnaceae</taxon>
        <taxon>Lachnellula</taxon>
    </lineage>
</organism>
<keyword evidence="2" id="KW-1185">Reference proteome</keyword>